<keyword evidence="2" id="KW-0732">Signal</keyword>
<name>A0A7W6G772_9SPHN</name>
<dbReference type="GO" id="GO:0004348">
    <property type="term" value="F:glucosylceramidase activity"/>
    <property type="evidence" value="ECO:0007669"/>
    <property type="project" value="UniProtKB-EC"/>
</dbReference>
<feature type="domain" description="Glycosyl hydrolase family 30 TIM-barrel" evidence="5">
    <location>
        <begin position="80"/>
        <end position="421"/>
    </location>
</feature>
<dbReference type="InterPro" id="IPR017853">
    <property type="entry name" value="GH"/>
</dbReference>
<evidence type="ECO:0000259" key="6">
    <source>
        <dbReference type="Pfam" id="PF17189"/>
    </source>
</evidence>
<dbReference type="PRINTS" id="PR00843">
    <property type="entry name" value="GLHYDRLASE30"/>
</dbReference>
<dbReference type="AlphaFoldDB" id="A0A7W6G772"/>
<dbReference type="PANTHER" id="PTHR11069:SF23">
    <property type="entry name" value="LYSOSOMAL ACID GLUCOSYLCERAMIDASE"/>
    <property type="match status" value="1"/>
</dbReference>
<feature type="domain" description="Glycosyl hydrolase family 30 beta sandwich" evidence="6">
    <location>
        <begin position="439"/>
        <end position="485"/>
    </location>
</feature>
<dbReference type="Pfam" id="PF02055">
    <property type="entry name" value="Glyco_hydro_30"/>
    <property type="match status" value="1"/>
</dbReference>
<dbReference type="Gene3D" id="3.20.20.80">
    <property type="entry name" value="Glycosidases"/>
    <property type="match status" value="1"/>
</dbReference>
<dbReference type="PANTHER" id="PTHR11069">
    <property type="entry name" value="GLUCOSYLCERAMIDASE"/>
    <property type="match status" value="1"/>
</dbReference>
<comment type="similarity">
    <text evidence="1 4">Belongs to the glycosyl hydrolase 30 family.</text>
</comment>
<evidence type="ECO:0000313" key="8">
    <source>
        <dbReference type="Proteomes" id="UP000548867"/>
    </source>
</evidence>
<evidence type="ECO:0000256" key="1">
    <source>
        <dbReference type="ARBA" id="ARBA00005382"/>
    </source>
</evidence>
<protein>
    <submittedName>
        <fullName evidence="7">Glucosylceramidase</fullName>
        <ecNumber evidence="7">3.2.1.45</ecNumber>
    </submittedName>
</protein>
<keyword evidence="3 4" id="KW-0378">Hydrolase</keyword>
<dbReference type="InterPro" id="IPR006311">
    <property type="entry name" value="TAT_signal"/>
</dbReference>
<dbReference type="GO" id="GO:0006680">
    <property type="term" value="P:glucosylceramide catabolic process"/>
    <property type="evidence" value="ECO:0007669"/>
    <property type="project" value="TreeGrafter"/>
</dbReference>
<dbReference type="InterPro" id="IPR033453">
    <property type="entry name" value="Glyco_hydro_30_TIM-barrel"/>
</dbReference>
<evidence type="ECO:0000313" key="7">
    <source>
        <dbReference type="EMBL" id="MBB3956068.1"/>
    </source>
</evidence>
<accession>A0A7W6G772</accession>
<dbReference type="SUPFAM" id="SSF51445">
    <property type="entry name" value="(Trans)glycosidases"/>
    <property type="match status" value="1"/>
</dbReference>
<dbReference type="InterPro" id="IPR013780">
    <property type="entry name" value="Glyco_hydro_b"/>
</dbReference>
<dbReference type="Gene3D" id="2.60.40.1180">
    <property type="entry name" value="Golgi alpha-mannosidase II"/>
    <property type="match status" value="1"/>
</dbReference>
<dbReference type="Proteomes" id="UP000548867">
    <property type="component" value="Unassembled WGS sequence"/>
</dbReference>
<evidence type="ECO:0000259" key="5">
    <source>
        <dbReference type="Pfam" id="PF02055"/>
    </source>
</evidence>
<dbReference type="EC" id="3.2.1.45" evidence="7"/>
<sequence>MTDLSVSRRVALGLIGATAVAPVAARAVETPALPGALWFSTQADAPWQKQSVPALAEVSRASLFGTDATINLANPRQTMAGFGACFNELGWVALSHLSPADRHAALGALFAPDQAAFTLCRTPVGANDFARRWYSYDETPGDFDLKSFSTANDQQTLIPYIKAAQGFNPNLKLWASPWSPPSWMKKNGFYALAKPWPGTPETGIRDDQTGREGEDSFIQEDRYFDAYARYFRRYVEDYAKAGITIGTVMPQNEFNSAQPYASCTWTPQGIARFLPFLGREMDKVGARVFFGTLERGKVEMLDAVLADPKAAAVIKGVGVQWDGKRALPQIARQYPQMEIWATEWECGTSTNDWHYARYGWANLRRYIEFGASAWDYWNAALPTGGLSPWGWPQNSLIVVDPVTKSWRLTPDYWLMRHLSAYVKPGARALSVDSFLGFDDNIAFRNPDGSVVLIANNALGQKQKVRYALGGKALTLELAADSLNTIVLPASALG</sequence>
<evidence type="ECO:0000256" key="2">
    <source>
        <dbReference type="ARBA" id="ARBA00022729"/>
    </source>
</evidence>
<dbReference type="PROSITE" id="PS51318">
    <property type="entry name" value="TAT"/>
    <property type="match status" value="1"/>
</dbReference>
<dbReference type="EMBL" id="JACIDX010000011">
    <property type="protein sequence ID" value="MBB3956068.1"/>
    <property type="molecule type" value="Genomic_DNA"/>
</dbReference>
<evidence type="ECO:0000256" key="4">
    <source>
        <dbReference type="RuleBase" id="RU361188"/>
    </source>
</evidence>
<dbReference type="InterPro" id="IPR033452">
    <property type="entry name" value="GH30_C"/>
</dbReference>
<proteinExistence type="inferred from homology"/>
<gene>
    <name evidence="7" type="ORF">GGR38_003025</name>
</gene>
<dbReference type="Pfam" id="PF17189">
    <property type="entry name" value="Glyco_hydro_30C"/>
    <property type="match status" value="1"/>
</dbReference>
<keyword evidence="4 7" id="KW-0326">Glycosidase</keyword>
<comment type="caution">
    <text evidence="7">The sequence shown here is derived from an EMBL/GenBank/DDBJ whole genome shotgun (WGS) entry which is preliminary data.</text>
</comment>
<dbReference type="InterPro" id="IPR001139">
    <property type="entry name" value="Glyco_hydro_30"/>
</dbReference>
<reference evidence="7 8" key="1">
    <citation type="submission" date="2020-08" db="EMBL/GenBank/DDBJ databases">
        <title>Genomic Encyclopedia of Type Strains, Phase IV (KMG-IV): sequencing the most valuable type-strain genomes for metagenomic binning, comparative biology and taxonomic classification.</title>
        <authorList>
            <person name="Goeker M."/>
        </authorList>
    </citation>
    <scope>NUCLEOTIDE SEQUENCE [LARGE SCALE GENOMIC DNA]</scope>
    <source>
        <strain evidence="7 8">DSM 27057</strain>
    </source>
</reference>
<dbReference type="GO" id="GO:0016020">
    <property type="term" value="C:membrane"/>
    <property type="evidence" value="ECO:0007669"/>
    <property type="project" value="GOC"/>
</dbReference>
<dbReference type="RefSeq" id="WP_183626913.1">
    <property type="nucleotide sequence ID" value="NZ_JACIDX010000011.1"/>
</dbReference>
<keyword evidence="8" id="KW-1185">Reference proteome</keyword>
<evidence type="ECO:0000256" key="3">
    <source>
        <dbReference type="ARBA" id="ARBA00022801"/>
    </source>
</evidence>
<organism evidence="7 8">
    <name type="scientific">Novosphingobium sediminicola</name>
    <dbReference type="NCBI Taxonomy" id="563162"/>
    <lineage>
        <taxon>Bacteria</taxon>
        <taxon>Pseudomonadati</taxon>
        <taxon>Pseudomonadota</taxon>
        <taxon>Alphaproteobacteria</taxon>
        <taxon>Sphingomonadales</taxon>
        <taxon>Sphingomonadaceae</taxon>
        <taxon>Novosphingobium</taxon>
    </lineage>
</organism>